<proteinExistence type="inferred from homology"/>
<dbReference type="PANTHER" id="PTHR43194">
    <property type="entry name" value="HYDROLASE ALPHA/BETA FOLD FAMILY"/>
    <property type="match status" value="1"/>
</dbReference>
<dbReference type="PIRSF" id="PIRSF005539">
    <property type="entry name" value="Pept_S33_TRI_F1"/>
    <property type="match status" value="1"/>
</dbReference>
<keyword evidence="10" id="KW-1185">Reference proteome</keyword>
<gene>
    <name evidence="9" type="ORF">ACFQMG_33640</name>
</gene>
<evidence type="ECO:0000256" key="1">
    <source>
        <dbReference type="ARBA" id="ARBA00001585"/>
    </source>
</evidence>
<evidence type="ECO:0000256" key="4">
    <source>
        <dbReference type="ARBA" id="ARBA00021843"/>
    </source>
</evidence>
<dbReference type="Pfam" id="PF00561">
    <property type="entry name" value="Abhydrolase_1"/>
    <property type="match status" value="1"/>
</dbReference>
<organism evidence="9 10">
    <name type="scientific">Kitasatospora paranensis</name>
    <dbReference type="NCBI Taxonomy" id="258053"/>
    <lineage>
        <taxon>Bacteria</taxon>
        <taxon>Bacillati</taxon>
        <taxon>Actinomycetota</taxon>
        <taxon>Actinomycetes</taxon>
        <taxon>Kitasatosporales</taxon>
        <taxon>Streptomycetaceae</taxon>
        <taxon>Kitasatospora</taxon>
    </lineage>
</organism>
<evidence type="ECO:0000313" key="10">
    <source>
        <dbReference type="Proteomes" id="UP001596435"/>
    </source>
</evidence>
<evidence type="ECO:0000259" key="8">
    <source>
        <dbReference type="Pfam" id="PF00561"/>
    </source>
</evidence>
<keyword evidence="5 7" id="KW-0378">Hydrolase</keyword>
<evidence type="ECO:0000313" key="9">
    <source>
        <dbReference type="EMBL" id="MFC7184505.1"/>
    </source>
</evidence>
<evidence type="ECO:0000256" key="3">
    <source>
        <dbReference type="ARBA" id="ARBA00012568"/>
    </source>
</evidence>
<protein>
    <recommendedName>
        <fullName evidence="4">Proline iminopeptidase</fullName>
        <ecNumber evidence="3">3.4.11.5</ecNumber>
    </recommendedName>
    <alternativeName>
        <fullName evidence="6">Prolyl aminopeptidase</fullName>
    </alternativeName>
</protein>
<dbReference type="SUPFAM" id="SSF53474">
    <property type="entry name" value="alpha/beta-Hydrolases"/>
    <property type="match status" value="1"/>
</dbReference>
<dbReference type="InterPro" id="IPR050228">
    <property type="entry name" value="Carboxylesterase_BioH"/>
</dbReference>
<accession>A0ABW2G4N0</accession>
<dbReference type="EC" id="3.4.11.5" evidence="3"/>
<dbReference type="InterPro" id="IPR029058">
    <property type="entry name" value="AB_hydrolase_fold"/>
</dbReference>
<feature type="domain" description="AB hydrolase-1" evidence="8">
    <location>
        <begin position="37"/>
        <end position="289"/>
    </location>
</feature>
<name>A0ABW2G4N0_9ACTN</name>
<dbReference type="PRINTS" id="PR00793">
    <property type="entry name" value="PROAMNOPTASE"/>
</dbReference>
<dbReference type="RefSeq" id="WP_345705486.1">
    <property type="nucleotide sequence ID" value="NZ_BAABKV010000001.1"/>
</dbReference>
<evidence type="ECO:0000256" key="5">
    <source>
        <dbReference type="ARBA" id="ARBA00022801"/>
    </source>
</evidence>
<evidence type="ECO:0000256" key="7">
    <source>
        <dbReference type="PIRNR" id="PIRNR005539"/>
    </source>
</evidence>
<dbReference type="InterPro" id="IPR002410">
    <property type="entry name" value="Peptidase_S33"/>
</dbReference>
<dbReference type="GO" id="GO:0016787">
    <property type="term" value="F:hydrolase activity"/>
    <property type="evidence" value="ECO:0007669"/>
    <property type="project" value="UniProtKB-KW"/>
</dbReference>
<dbReference type="NCBIfam" id="TIGR01250">
    <property type="entry name" value="pro_imino_pep_2"/>
    <property type="match status" value="1"/>
</dbReference>
<dbReference type="InterPro" id="IPR000073">
    <property type="entry name" value="AB_hydrolase_1"/>
</dbReference>
<dbReference type="PANTHER" id="PTHR43194:SF2">
    <property type="entry name" value="PEROXISOMAL MEMBRANE PROTEIN LPX1"/>
    <property type="match status" value="1"/>
</dbReference>
<sequence>MESGHAQRTAAGEGVLHGRHGRTWYRVVGRSSGGRLPVVLCHGGPGLTHDYLLPLAALARTGRACVLYDQYGSGRSDHRPDAPREFWTPELFVEELAELVDHLGIADGFHLLGHSWGGLLAVESALTGPPGLRSLVLADAFASSATYIAEVGRLLGELPSPAREILERHRAGLPVDADDHRAAATAFNRRHVLRAGPPPAGLLRTMAALAADPTVYHAMMGESEFSMTGTLRSWDATARLGRIRVPALVAAGRHDQVTPRAVDELHRGLPRARRIEFADSGHLPHLEEPEAFRAAVEVFLAEVEGTPTG</sequence>
<dbReference type="InterPro" id="IPR005945">
    <property type="entry name" value="Pro_imino_pep"/>
</dbReference>
<evidence type="ECO:0000256" key="6">
    <source>
        <dbReference type="ARBA" id="ARBA00029605"/>
    </source>
</evidence>
<evidence type="ECO:0000256" key="2">
    <source>
        <dbReference type="ARBA" id="ARBA00010088"/>
    </source>
</evidence>
<dbReference type="Gene3D" id="3.40.50.1820">
    <property type="entry name" value="alpha/beta hydrolase"/>
    <property type="match status" value="1"/>
</dbReference>
<reference evidence="10" key="1">
    <citation type="journal article" date="2019" name="Int. J. Syst. Evol. Microbiol.">
        <title>The Global Catalogue of Microorganisms (GCM) 10K type strain sequencing project: providing services to taxonomists for standard genome sequencing and annotation.</title>
        <authorList>
            <consortium name="The Broad Institute Genomics Platform"/>
            <consortium name="The Broad Institute Genome Sequencing Center for Infectious Disease"/>
            <person name="Wu L."/>
            <person name="Ma J."/>
        </authorList>
    </citation>
    <scope>NUCLEOTIDE SEQUENCE [LARGE SCALE GENOMIC DNA]</scope>
    <source>
        <strain evidence="10">CGMCC 1.12859</strain>
    </source>
</reference>
<dbReference type="EMBL" id="JBHTAJ010000105">
    <property type="protein sequence ID" value="MFC7184505.1"/>
    <property type="molecule type" value="Genomic_DNA"/>
</dbReference>
<dbReference type="Proteomes" id="UP001596435">
    <property type="component" value="Unassembled WGS sequence"/>
</dbReference>
<comment type="similarity">
    <text evidence="2 7">Belongs to the peptidase S33 family.</text>
</comment>
<comment type="caution">
    <text evidence="9">The sequence shown here is derived from an EMBL/GenBank/DDBJ whole genome shotgun (WGS) entry which is preliminary data.</text>
</comment>
<comment type="catalytic activity">
    <reaction evidence="1">
        <text>Release of N-terminal proline from a peptide.</text>
        <dbReference type="EC" id="3.4.11.5"/>
    </reaction>
</comment>